<reference evidence="1" key="2">
    <citation type="submission" date="2023-05" db="EMBL/GenBank/DDBJ databases">
        <authorList>
            <consortium name="Lawrence Berkeley National Laboratory"/>
            <person name="Steindorff A."/>
            <person name="Hensen N."/>
            <person name="Bonometti L."/>
            <person name="Westerberg I."/>
            <person name="Brannstrom I.O."/>
            <person name="Guillou S."/>
            <person name="Cros-Aarteil S."/>
            <person name="Calhoun S."/>
            <person name="Haridas S."/>
            <person name="Kuo A."/>
            <person name="Mondo S."/>
            <person name="Pangilinan J."/>
            <person name="Riley R."/>
            <person name="Labutti K."/>
            <person name="Andreopoulos B."/>
            <person name="Lipzen A."/>
            <person name="Chen C."/>
            <person name="Yanf M."/>
            <person name="Daum C."/>
            <person name="Ng V."/>
            <person name="Clum A."/>
            <person name="Ohm R."/>
            <person name="Martin F."/>
            <person name="Silar P."/>
            <person name="Natvig D."/>
            <person name="Lalanne C."/>
            <person name="Gautier V."/>
            <person name="Ament-Velasquez S.L."/>
            <person name="Kruys A."/>
            <person name="Hutchinson M.I."/>
            <person name="Powell A.J."/>
            <person name="Barry K."/>
            <person name="Miller A.N."/>
            <person name="Grigoriev I.V."/>
            <person name="Debuchy R."/>
            <person name="Gladieux P."/>
            <person name="Thoren M.H."/>
            <person name="Johannesson H."/>
        </authorList>
    </citation>
    <scope>NUCLEOTIDE SEQUENCE</scope>
    <source>
        <strain evidence="1">PSN243</strain>
    </source>
</reference>
<gene>
    <name evidence="1" type="ORF">QBC34DRAFT_379479</name>
</gene>
<protein>
    <submittedName>
        <fullName evidence="1">Uncharacterized protein</fullName>
    </submittedName>
</protein>
<keyword evidence="2" id="KW-1185">Reference proteome</keyword>
<dbReference type="AlphaFoldDB" id="A0AAV9GQS7"/>
<name>A0AAV9GQS7_9PEZI</name>
<organism evidence="1 2">
    <name type="scientific">Podospora aff. communis PSN243</name>
    <dbReference type="NCBI Taxonomy" id="3040156"/>
    <lineage>
        <taxon>Eukaryota</taxon>
        <taxon>Fungi</taxon>
        <taxon>Dikarya</taxon>
        <taxon>Ascomycota</taxon>
        <taxon>Pezizomycotina</taxon>
        <taxon>Sordariomycetes</taxon>
        <taxon>Sordariomycetidae</taxon>
        <taxon>Sordariales</taxon>
        <taxon>Podosporaceae</taxon>
        <taxon>Podospora</taxon>
    </lineage>
</organism>
<accession>A0AAV9GQS7</accession>
<reference evidence="1" key="1">
    <citation type="journal article" date="2023" name="Mol. Phylogenet. Evol.">
        <title>Genome-scale phylogeny and comparative genomics of the fungal order Sordariales.</title>
        <authorList>
            <person name="Hensen N."/>
            <person name="Bonometti L."/>
            <person name="Westerberg I."/>
            <person name="Brannstrom I.O."/>
            <person name="Guillou S."/>
            <person name="Cros-Aarteil S."/>
            <person name="Calhoun S."/>
            <person name="Haridas S."/>
            <person name="Kuo A."/>
            <person name="Mondo S."/>
            <person name="Pangilinan J."/>
            <person name="Riley R."/>
            <person name="LaButti K."/>
            <person name="Andreopoulos B."/>
            <person name="Lipzen A."/>
            <person name="Chen C."/>
            <person name="Yan M."/>
            <person name="Daum C."/>
            <person name="Ng V."/>
            <person name="Clum A."/>
            <person name="Steindorff A."/>
            <person name="Ohm R.A."/>
            <person name="Martin F."/>
            <person name="Silar P."/>
            <person name="Natvig D.O."/>
            <person name="Lalanne C."/>
            <person name="Gautier V."/>
            <person name="Ament-Velasquez S.L."/>
            <person name="Kruys A."/>
            <person name="Hutchinson M.I."/>
            <person name="Powell A.J."/>
            <person name="Barry K."/>
            <person name="Miller A.N."/>
            <person name="Grigoriev I.V."/>
            <person name="Debuchy R."/>
            <person name="Gladieux P."/>
            <person name="Hiltunen Thoren M."/>
            <person name="Johannesson H."/>
        </authorList>
    </citation>
    <scope>NUCLEOTIDE SEQUENCE</scope>
    <source>
        <strain evidence="1">PSN243</strain>
    </source>
</reference>
<dbReference type="PANTHER" id="PTHR40619:SF3">
    <property type="entry name" value="FUNGAL STAND N-TERMINAL GOODBYE DOMAIN-CONTAINING PROTEIN"/>
    <property type="match status" value="1"/>
</dbReference>
<dbReference type="EMBL" id="MU865933">
    <property type="protein sequence ID" value="KAK4450279.1"/>
    <property type="molecule type" value="Genomic_DNA"/>
</dbReference>
<proteinExistence type="predicted"/>
<evidence type="ECO:0000313" key="1">
    <source>
        <dbReference type="EMBL" id="KAK4450279.1"/>
    </source>
</evidence>
<dbReference type="Proteomes" id="UP001321760">
    <property type="component" value="Unassembled WGS sequence"/>
</dbReference>
<sequence>MTFFAPEARTRPGSSFNAANAAKIWNQPRLRAFLTLDESALLLVNANSHFATSLEMSVISAEIYNQILALETLSSPDSDGTQLHATVIPLAYFASQHRDYARDPDAKPSSVALSLLLQLVDKYDFDSEILGAISQRLDPEDLRSIMTALDKLLSVLPGNVIVTLIVDGLRYFTTPPERQAGMVRMVQGLVNVFSKNESKARLKFMFASSGRCPPFEHMFRDDKGEVLEIPRFGPR</sequence>
<evidence type="ECO:0000313" key="2">
    <source>
        <dbReference type="Proteomes" id="UP001321760"/>
    </source>
</evidence>
<dbReference type="PANTHER" id="PTHR40619">
    <property type="entry name" value="FUNGAL STAND N-TERMINAL GOODBYE DOMAIN-CONTAINING PROTEIN"/>
    <property type="match status" value="1"/>
</dbReference>
<comment type="caution">
    <text evidence="1">The sequence shown here is derived from an EMBL/GenBank/DDBJ whole genome shotgun (WGS) entry which is preliminary data.</text>
</comment>